<dbReference type="Proteomes" id="UP000191272">
    <property type="component" value="Chromosome"/>
</dbReference>
<accession>A0ABM6JDZ3</accession>
<dbReference type="Pfam" id="PF16263">
    <property type="entry name" value="DUF4917"/>
    <property type="match status" value="1"/>
</dbReference>
<evidence type="ECO:0000313" key="2">
    <source>
        <dbReference type="Proteomes" id="UP000191272"/>
    </source>
</evidence>
<reference evidence="2" key="1">
    <citation type="submission" date="2017-03" db="EMBL/GenBank/DDBJ databases">
        <title>FDA dAtabase for Regulatory Grade micrObial Sequences (FDA-ARGOS): Supporting development and validation of Infectious Disease Dx tests.</title>
        <authorList>
            <person name="Campos J."/>
            <person name="Goldberg B."/>
            <person name="Tallon L."/>
            <person name="Sadzewicz L."/>
            <person name="Sengamalay N."/>
            <person name="Ott S."/>
            <person name="Godinez A."/>
            <person name="Nagaraj S."/>
            <person name="Vyas G."/>
            <person name="Aluvathingal J."/>
            <person name="Nadendla S."/>
            <person name="Geyer C."/>
            <person name="Nandy P."/>
            <person name="Hobson J."/>
            <person name="Sichtig H."/>
        </authorList>
    </citation>
    <scope>NUCLEOTIDE SEQUENCE [LARGE SCALE GENOMIC DNA]</scope>
    <source>
        <strain evidence="2">FDAARGOS_260</strain>
    </source>
</reference>
<sequence>MDNINILDWNNISDRYNRSTILLGNGSSIAVSNSFNYGSLLDRARENFNQNGDRLFERFRTVDFELILRMVWQSKEVIDSINNHDCVHYRKLQWVYEDIRNGLIESVRNVHPSYSDINTEEKLQKISNFLRNFDTIISLNYDLIIYWASLNQQDNSYSFKDCFIDGEFYDNWKRLRDPIRGARYCSLIFYPHGNLILYKNNEDILSSEFKFSSNEDVGLLDTILSRWENGGTSPLFISEGVTEQKIKSIKSSYYLSTIYREVLPERKETLVIYGWGFGEQDIHILKQMKECGIRNIAVSVYNENEEYCLNAQRVIRRELGEAVAVDFFHSNSEGCWIF</sequence>
<organism evidence="1 2">
    <name type="scientific">Neisseria mucosa</name>
    <dbReference type="NCBI Taxonomy" id="488"/>
    <lineage>
        <taxon>Bacteria</taxon>
        <taxon>Pseudomonadati</taxon>
        <taxon>Pseudomonadota</taxon>
        <taxon>Betaproteobacteria</taxon>
        <taxon>Neisseriales</taxon>
        <taxon>Neisseriaceae</taxon>
        <taxon>Neisseria</taxon>
    </lineage>
</organism>
<dbReference type="InterPro" id="IPR032581">
    <property type="entry name" value="DUF4917"/>
</dbReference>
<proteinExistence type="predicted"/>
<gene>
    <name evidence="1" type="ORF">A6J88_12135</name>
</gene>
<dbReference type="RefSeq" id="WP_105165207.1">
    <property type="nucleotide sequence ID" value="NZ_CP020452.2"/>
</dbReference>
<protein>
    <submittedName>
        <fullName evidence="1">DUF4917 domain-containing protein</fullName>
    </submittedName>
</protein>
<evidence type="ECO:0000313" key="1">
    <source>
        <dbReference type="EMBL" id="ARC51855.2"/>
    </source>
</evidence>
<name>A0ABM6JDZ3_NEIMU</name>
<dbReference type="EMBL" id="CP020452">
    <property type="protein sequence ID" value="ARC51855.2"/>
    <property type="molecule type" value="Genomic_DNA"/>
</dbReference>
<keyword evidence="2" id="KW-1185">Reference proteome</keyword>